<dbReference type="InterPro" id="IPR051621">
    <property type="entry name" value="T2SS_protein_J"/>
</dbReference>
<evidence type="ECO:0000256" key="4">
    <source>
        <dbReference type="ARBA" id="ARBA00022475"/>
    </source>
</evidence>
<keyword evidence="5" id="KW-0488">Methylation</keyword>
<evidence type="ECO:0000256" key="10">
    <source>
        <dbReference type="SAM" id="Phobius"/>
    </source>
</evidence>
<name>A0A450XRW0_9GAMM</name>
<feature type="transmembrane region" description="Helical" evidence="10">
    <location>
        <begin position="28"/>
        <end position="54"/>
    </location>
</feature>
<keyword evidence="7 10" id="KW-0812">Transmembrane</keyword>
<keyword evidence="4" id="KW-1003">Cell membrane</keyword>
<evidence type="ECO:0000256" key="6">
    <source>
        <dbReference type="ARBA" id="ARBA00022519"/>
    </source>
</evidence>
<accession>A0A450XRW0</accession>
<gene>
    <name evidence="11" type="ORF">BECKMB1821G_GA0114241_10285</name>
    <name evidence="13" type="ORF">BECKMB1821H_GA0114242_102844</name>
    <name evidence="12" type="ORF">BECKMB1821I_GA0114274_10294</name>
</gene>
<evidence type="ECO:0000313" key="12">
    <source>
        <dbReference type="EMBL" id="VFK32015.1"/>
    </source>
</evidence>
<dbReference type="GO" id="GO:0015628">
    <property type="term" value="P:protein secretion by the type II secretion system"/>
    <property type="evidence" value="ECO:0007669"/>
    <property type="project" value="InterPro"/>
</dbReference>
<dbReference type="InterPro" id="IPR045584">
    <property type="entry name" value="Pilin-like"/>
</dbReference>
<evidence type="ECO:0000313" key="13">
    <source>
        <dbReference type="EMBL" id="VFK75679.1"/>
    </source>
</evidence>
<protein>
    <recommendedName>
        <fullName evidence="3">Type II secretion system protein J</fullName>
    </recommendedName>
</protein>
<evidence type="ECO:0000256" key="8">
    <source>
        <dbReference type="ARBA" id="ARBA00022989"/>
    </source>
</evidence>
<dbReference type="PROSITE" id="PS00409">
    <property type="entry name" value="PROKAR_NTER_METHYL"/>
    <property type="match status" value="1"/>
</dbReference>
<dbReference type="EMBL" id="CAADFQ010000029">
    <property type="protein sequence ID" value="VFK32015.1"/>
    <property type="molecule type" value="Genomic_DNA"/>
</dbReference>
<comment type="subcellular location">
    <subcellularLocation>
        <location evidence="1">Cell inner membrane</location>
        <topology evidence="1">Single-pass membrane protein</topology>
    </subcellularLocation>
</comment>
<dbReference type="Pfam" id="PF11612">
    <property type="entry name" value="T2SSJ"/>
    <property type="match status" value="1"/>
</dbReference>
<keyword evidence="9 10" id="KW-0472">Membrane</keyword>
<dbReference type="EMBL" id="CAADFO010000028">
    <property type="protein sequence ID" value="VFK27441.1"/>
    <property type="molecule type" value="Genomic_DNA"/>
</dbReference>
<proteinExistence type="inferred from homology"/>
<dbReference type="SUPFAM" id="SSF54523">
    <property type="entry name" value="Pili subunits"/>
    <property type="match status" value="1"/>
</dbReference>
<evidence type="ECO:0000256" key="2">
    <source>
        <dbReference type="ARBA" id="ARBA00011084"/>
    </source>
</evidence>
<dbReference type="InterPro" id="IPR012902">
    <property type="entry name" value="N_methyl_site"/>
</dbReference>
<dbReference type="PANTHER" id="PTHR39583">
    <property type="entry name" value="TYPE II SECRETION SYSTEM PROTEIN J-RELATED"/>
    <property type="match status" value="1"/>
</dbReference>
<dbReference type="Gene3D" id="3.10.610.10">
    <property type="entry name" value="GSPII I/J protein-like"/>
    <property type="match status" value="1"/>
</dbReference>
<evidence type="ECO:0000256" key="3">
    <source>
        <dbReference type="ARBA" id="ARBA00021539"/>
    </source>
</evidence>
<keyword evidence="8 10" id="KW-1133">Transmembrane helix</keyword>
<dbReference type="EMBL" id="CAADGH010000028">
    <property type="protein sequence ID" value="VFK75679.1"/>
    <property type="molecule type" value="Genomic_DNA"/>
</dbReference>
<evidence type="ECO:0000256" key="7">
    <source>
        <dbReference type="ARBA" id="ARBA00022692"/>
    </source>
</evidence>
<dbReference type="AlphaFoldDB" id="A0A450XRW0"/>
<dbReference type="Gene3D" id="2.10.70.20">
    <property type="entry name" value="gspk-gspi-gspj complex like domains"/>
    <property type="match status" value="1"/>
</dbReference>
<dbReference type="NCBIfam" id="TIGR01711">
    <property type="entry name" value="gspJ"/>
    <property type="match status" value="1"/>
</dbReference>
<evidence type="ECO:0000256" key="5">
    <source>
        <dbReference type="ARBA" id="ARBA00022481"/>
    </source>
</evidence>
<reference evidence="12" key="1">
    <citation type="submission" date="2019-02" db="EMBL/GenBank/DDBJ databases">
        <authorList>
            <person name="Gruber-Vodicka R. H."/>
            <person name="Seah K. B. B."/>
        </authorList>
    </citation>
    <scope>NUCLEOTIDE SEQUENCE</scope>
    <source>
        <strain evidence="11">BECK_BZ197</strain>
        <strain evidence="13">BECK_BZ198</strain>
        <strain evidence="12">BECK_BZ199</strain>
    </source>
</reference>
<dbReference type="Pfam" id="PF07963">
    <property type="entry name" value="N_methyl"/>
    <property type="match status" value="1"/>
</dbReference>
<dbReference type="GO" id="GO:0015627">
    <property type="term" value="C:type II protein secretion system complex"/>
    <property type="evidence" value="ECO:0007669"/>
    <property type="project" value="InterPro"/>
</dbReference>
<evidence type="ECO:0000256" key="9">
    <source>
        <dbReference type="ARBA" id="ARBA00023136"/>
    </source>
</evidence>
<dbReference type="NCBIfam" id="TIGR02532">
    <property type="entry name" value="IV_pilin_GFxxxE"/>
    <property type="match status" value="1"/>
</dbReference>
<dbReference type="GO" id="GO:0005886">
    <property type="term" value="C:plasma membrane"/>
    <property type="evidence" value="ECO:0007669"/>
    <property type="project" value="UniProtKB-SubCell"/>
</dbReference>
<comment type="similarity">
    <text evidence="2">Belongs to the GSP J family.</text>
</comment>
<dbReference type="PANTHER" id="PTHR39583:SF2">
    <property type="entry name" value="TYPE II SECRETION SYSTEM PROTEIN J"/>
    <property type="match status" value="1"/>
</dbReference>
<keyword evidence="6" id="KW-0997">Cell inner membrane</keyword>
<evidence type="ECO:0000313" key="11">
    <source>
        <dbReference type="EMBL" id="VFK27441.1"/>
    </source>
</evidence>
<sequence length="226" mass="25772">MSVFGIQEVTLQEKYVPMSRSMAKKRRYSGMTLLELLIALAVFAVISAITYGAIHTATETQQRIKTRTTRFTALQKAMAVIERDILQIVDRPIRDEYGETLPALHAAHGDLRSVGFTRTSWQALTGLKRVRLRRVAYEFSDRRLLRLVWNVLDRAEDSLPLSSVLLTEVTAVEFRYLNTDNQWLSVWPPLEWEGASSGLPRAIEVSMEMREFGRFTRLLALPGMIG</sequence>
<evidence type="ECO:0000256" key="1">
    <source>
        <dbReference type="ARBA" id="ARBA00004377"/>
    </source>
</evidence>
<dbReference type="InterPro" id="IPR010055">
    <property type="entry name" value="T2SS_protein-GspJ"/>
</dbReference>
<organism evidence="12">
    <name type="scientific">Candidatus Kentrum sp. MB</name>
    <dbReference type="NCBI Taxonomy" id="2138164"/>
    <lineage>
        <taxon>Bacteria</taxon>
        <taxon>Pseudomonadati</taxon>
        <taxon>Pseudomonadota</taxon>
        <taxon>Gammaproteobacteria</taxon>
        <taxon>Candidatus Kentrum</taxon>
    </lineage>
</organism>